<dbReference type="Gene3D" id="3.90.550.50">
    <property type="match status" value="1"/>
</dbReference>
<dbReference type="Proteomes" id="UP000663855">
    <property type="component" value="Unassembled WGS sequence"/>
</dbReference>
<evidence type="ECO:0000256" key="9">
    <source>
        <dbReference type="ARBA" id="ARBA00037847"/>
    </source>
</evidence>
<gene>
    <name evidence="14" type="ORF">BYL167_LOCUS18217</name>
    <name evidence="13" type="ORF">CJN711_LOCUS37222</name>
    <name evidence="15" type="ORF">GIL414_LOCUS16563</name>
    <name evidence="12" type="ORF">KQP761_LOCUS6472</name>
</gene>
<evidence type="ECO:0000256" key="1">
    <source>
        <dbReference type="ARBA" id="ARBA00004606"/>
    </source>
</evidence>
<dbReference type="Proteomes" id="UP000681967">
    <property type="component" value="Unassembled WGS sequence"/>
</dbReference>
<comment type="similarity">
    <text evidence="2">Belongs to the glycosyltransferase 31 family.</text>
</comment>
<evidence type="ECO:0000259" key="11">
    <source>
        <dbReference type="Pfam" id="PF02434"/>
    </source>
</evidence>
<dbReference type="EMBL" id="CAJOBH010007421">
    <property type="protein sequence ID" value="CAF4083649.1"/>
    <property type="molecule type" value="Genomic_DNA"/>
</dbReference>
<keyword evidence="4" id="KW-0808">Transferase</keyword>
<keyword evidence="7 10" id="KW-1133">Transmembrane helix</keyword>
<evidence type="ECO:0000256" key="8">
    <source>
        <dbReference type="ARBA" id="ARBA00023136"/>
    </source>
</evidence>
<dbReference type="PANTHER" id="PTHR10811">
    <property type="entry name" value="FRINGE-RELATED"/>
    <property type="match status" value="1"/>
</dbReference>
<evidence type="ECO:0000313" key="13">
    <source>
        <dbReference type="EMBL" id="CAF1616064.1"/>
    </source>
</evidence>
<dbReference type="Proteomes" id="UP000663834">
    <property type="component" value="Unassembled WGS sequence"/>
</dbReference>
<dbReference type="Proteomes" id="UP000681720">
    <property type="component" value="Unassembled WGS sequence"/>
</dbReference>
<feature type="domain" description="Fringe-like glycosyltransferase" evidence="11">
    <location>
        <begin position="45"/>
        <end position="278"/>
    </location>
</feature>
<keyword evidence="6" id="KW-0735">Signal-anchor</keyword>
<dbReference type="EMBL" id="CAJNOW010001907">
    <property type="protein sequence ID" value="CAF1335567.1"/>
    <property type="molecule type" value="Genomic_DNA"/>
</dbReference>
<feature type="transmembrane region" description="Helical" evidence="10">
    <location>
        <begin position="12"/>
        <end position="32"/>
    </location>
</feature>
<evidence type="ECO:0000313" key="12">
    <source>
        <dbReference type="EMBL" id="CAF1335567.1"/>
    </source>
</evidence>
<protein>
    <recommendedName>
        <fullName evidence="11">Fringe-like glycosyltransferase domain-containing protein</fullName>
    </recommendedName>
</protein>
<dbReference type="EMBL" id="CAJNOV010018043">
    <property type="protein sequence ID" value="CAF1616064.1"/>
    <property type="molecule type" value="Genomic_DNA"/>
</dbReference>
<evidence type="ECO:0000256" key="2">
    <source>
        <dbReference type="ARBA" id="ARBA00008661"/>
    </source>
</evidence>
<dbReference type="GO" id="GO:0016020">
    <property type="term" value="C:membrane"/>
    <property type="evidence" value="ECO:0007669"/>
    <property type="project" value="UniProtKB-SubCell"/>
</dbReference>
<dbReference type="AlphaFoldDB" id="A0A816C5E8"/>
<reference evidence="13" key="1">
    <citation type="submission" date="2021-02" db="EMBL/GenBank/DDBJ databases">
        <authorList>
            <person name="Nowell W R."/>
        </authorList>
    </citation>
    <scope>NUCLEOTIDE SEQUENCE</scope>
</reference>
<evidence type="ECO:0000256" key="7">
    <source>
        <dbReference type="ARBA" id="ARBA00022989"/>
    </source>
</evidence>
<evidence type="ECO:0000256" key="5">
    <source>
        <dbReference type="ARBA" id="ARBA00022692"/>
    </source>
</evidence>
<dbReference type="Pfam" id="PF02434">
    <property type="entry name" value="Fringe"/>
    <property type="match status" value="1"/>
</dbReference>
<evidence type="ECO:0000313" key="15">
    <source>
        <dbReference type="EMBL" id="CAF4090241.1"/>
    </source>
</evidence>
<evidence type="ECO:0000313" key="14">
    <source>
        <dbReference type="EMBL" id="CAF4083649.1"/>
    </source>
</evidence>
<dbReference type="OrthoDB" id="8959630at2759"/>
<dbReference type="EMBL" id="CAJOBJ010007597">
    <property type="protein sequence ID" value="CAF4090241.1"/>
    <property type="molecule type" value="Genomic_DNA"/>
</dbReference>
<organism evidence="13 16">
    <name type="scientific">Rotaria magnacalcarata</name>
    <dbReference type="NCBI Taxonomy" id="392030"/>
    <lineage>
        <taxon>Eukaryota</taxon>
        <taxon>Metazoa</taxon>
        <taxon>Spiralia</taxon>
        <taxon>Gnathifera</taxon>
        <taxon>Rotifera</taxon>
        <taxon>Eurotatoria</taxon>
        <taxon>Bdelloidea</taxon>
        <taxon>Philodinida</taxon>
        <taxon>Philodinidae</taxon>
        <taxon>Rotaria</taxon>
    </lineage>
</organism>
<sequence length="350" mass="41163">MCRRRNRILLRCTPITILLTIITFSVIVASFITRHTSNFTPNIVDQTIILVRTSYHCQSRLTYLLQSWIPSSLSEQSNIYLLTDSVSKYSDQTILNSFKNVIETNCPETHNRFDLCCKTAHEFELFYNLSQSKSNLEWMCRFDDDQYVNLNNLYQFLSTIDSSQPHYIGRTSIDYRLKTAEQNRTYTFATYGAGVCFSVALLEKLRPHVNKTILPHNCIKRRISDDAYIGYLTEFILNISLISLRELFHSHLEKLDKSYHSFNIINLKNSITLGFSWDRYKLSWLPIIHQLIQLMNKQETYAASILWIFLQNYEKEHPEDLNNKHDESCTSYKKKLQQLNTFNIKSNKTI</sequence>
<name>A0A816C5E8_9BILA</name>
<evidence type="ECO:0000256" key="3">
    <source>
        <dbReference type="ARBA" id="ARBA00022676"/>
    </source>
</evidence>
<dbReference type="InterPro" id="IPR003378">
    <property type="entry name" value="Fringe-like_glycosylTrfase"/>
</dbReference>
<keyword evidence="5 10" id="KW-0812">Transmembrane</keyword>
<dbReference type="GO" id="GO:0012505">
    <property type="term" value="C:endomembrane system"/>
    <property type="evidence" value="ECO:0007669"/>
    <property type="project" value="UniProtKB-SubCell"/>
</dbReference>
<accession>A0A816C5E8</accession>
<keyword evidence="8 10" id="KW-0472">Membrane</keyword>
<evidence type="ECO:0000256" key="4">
    <source>
        <dbReference type="ARBA" id="ARBA00022679"/>
    </source>
</evidence>
<keyword evidence="3" id="KW-0328">Glycosyltransferase</keyword>
<evidence type="ECO:0000256" key="6">
    <source>
        <dbReference type="ARBA" id="ARBA00022968"/>
    </source>
</evidence>
<comment type="subcellular location">
    <subcellularLocation>
        <location evidence="9">Endomembrane system</location>
        <topology evidence="9">Single-pass membrane protein</topology>
    </subcellularLocation>
    <subcellularLocation>
        <location evidence="1">Membrane</location>
        <topology evidence="1">Single-pass type II membrane protein</topology>
    </subcellularLocation>
</comment>
<evidence type="ECO:0000256" key="10">
    <source>
        <dbReference type="SAM" id="Phobius"/>
    </source>
</evidence>
<dbReference type="GO" id="GO:0016757">
    <property type="term" value="F:glycosyltransferase activity"/>
    <property type="evidence" value="ECO:0007669"/>
    <property type="project" value="UniProtKB-KW"/>
</dbReference>
<comment type="caution">
    <text evidence="13">The sequence shown here is derived from an EMBL/GenBank/DDBJ whole genome shotgun (WGS) entry which is preliminary data.</text>
</comment>
<proteinExistence type="inferred from homology"/>
<evidence type="ECO:0000313" key="16">
    <source>
        <dbReference type="Proteomes" id="UP000663855"/>
    </source>
</evidence>